<evidence type="ECO:0000313" key="7">
    <source>
        <dbReference type="Proteomes" id="UP000675881"/>
    </source>
</evidence>
<dbReference type="GO" id="GO:0005576">
    <property type="term" value="C:extracellular region"/>
    <property type="evidence" value="ECO:0007669"/>
    <property type="project" value="UniProtKB-SubCell"/>
</dbReference>
<keyword evidence="4" id="KW-0732">Signal</keyword>
<dbReference type="EMBL" id="HG994587">
    <property type="protein sequence ID" value="CAF3018130.1"/>
    <property type="molecule type" value="Genomic_DNA"/>
</dbReference>
<evidence type="ECO:0000256" key="1">
    <source>
        <dbReference type="ARBA" id="ARBA00004613"/>
    </source>
</evidence>
<evidence type="ECO:0000256" key="2">
    <source>
        <dbReference type="ARBA" id="ARBA00005679"/>
    </source>
</evidence>
<gene>
    <name evidence="6" type="ORF">LSAA_14300</name>
</gene>
<dbReference type="PANTHER" id="PTHR13234:SF8">
    <property type="entry name" value="GAMMA-INTERFERON-INDUCIBLE LYSOSOMAL THIOL REDUCTASE"/>
    <property type="match status" value="1"/>
</dbReference>
<organism evidence="6 7">
    <name type="scientific">Lepeophtheirus salmonis</name>
    <name type="common">Salmon louse</name>
    <name type="synonym">Caligus salmonis</name>
    <dbReference type="NCBI Taxonomy" id="72036"/>
    <lineage>
        <taxon>Eukaryota</taxon>
        <taxon>Metazoa</taxon>
        <taxon>Ecdysozoa</taxon>
        <taxon>Arthropoda</taxon>
        <taxon>Crustacea</taxon>
        <taxon>Multicrustacea</taxon>
        <taxon>Hexanauplia</taxon>
        <taxon>Copepoda</taxon>
        <taxon>Siphonostomatoida</taxon>
        <taxon>Caligidae</taxon>
        <taxon>Lepeophtheirus</taxon>
    </lineage>
</organism>
<reference evidence="6" key="1">
    <citation type="submission" date="2021-02" db="EMBL/GenBank/DDBJ databases">
        <authorList>
            <person name="Bekaert M."/>
        </authorList>
    </citation>
    <scope>NUCLEOTIDE SEQUENCE</scope>
    <source>
        <strain evidence="6">IoA-00</strain>
    </source>
</reference>
<proteinExistence type="inferred from homology"/>
<accession>A0A7R8D3M9</accession>
<comment type="subcellular location">
    <subcellularLocation>
        <location evidence="1">Secreted</location>
    </subcellularLocation>
</comment>
<dbReference type="PANTHER" id="PTHR13234">
    <property type="entry name" value="GAMMA-INTERFERON INDUCIBLE LYSOSOMAL THIOL REDUCTASE GILT"/>
    <property type="match status" value="1"/>
</dbReference>
<keyword evidence="7" id="KW-1185">Reference proteome</keyword>
<dbReference type="OrthoDB" id="958254at2759"/>
<dbReference type="Pfam" id="PF03227">
    <property type="entry name" value="GILT"/>
    <property type="match status" value="1"/>
</dbReference>
<dbReference type="AlphaFoldDB" id="A0A7R8D3M9"/>
<evidence type="ECO:0000256" key="3">
    <source>
        <dbReference type="ARBA" id="ARBA00022525"/>
    </source>
</evidence>
<evidence type="ECO:0000256" key="5">
    <source>
        <dbReference type="ARBA" id="ARBA00023180"/>
    </source>
</evidence>
<protein>
    <submittedName>
        <fullName evidence="6">IFI30</fullName>
    </submittedName>
</protein>
<dbReference type="InterPro" id="IPR004911">
    <property type="entry name" value="Interferon-induced_GILT"/>
</dbReference>
<evidence type="ECO:0000256" key="4">
    <source>
        <dbReference type="ARBA" id="ARBA00022729"/>
    </source>
</evidence>
<keyword evidence="5" id="KW-0325">Glycoprotein</keyword>
<keyword evidence="3" id="KW-0964">Secreted</keyword>
<dbReference type="Proteomes" id="UP000675881">
    <property type="component" value="Chromosome 8"/>
</dbReference>
<sequence length="231" mass="26201">MLINIRYIIPNWAICQLITILKYLFQSFIDIFTVYFELKMKNQHILSITILVLIGLVAPGKCNNLNEKEAAKVNITLYYETRCPDCIRYDTQTLYPTYKLLQDIMNIQFIPYGKANTTAKPDGFTFICQHGPTECLGNMVHACAIQYVELPILADYINCMTKISEDPINAGKTCSESLSLPWTKIQKCVSTLEGEILLAQYGEITHALTPKLTSVPTVELNGSQDKSRRFN</sequence>
<comment type="similarity">
    <text evidence="2">Belongs to the GILT family.</text>
</comment>
<name>A0A7R8D3M9_LEPSM</name>
<evidence type="ECO:0000313" key="6">
    <source>
        <dbReference type="EMBL" id="CAF3018130.1"/>
    </source>
</evidence>
<dbReference type="GO" id="GO:0016671">
    <property type="term" value="F:oxidoreductase activity, acting on a sulfur group of donors, disulfide as acceptor"/>
    <property type="evidence" value="ECO:0007669"/>
    <property type="project" value="InterPro"/>
</dbReference>